<name>A0A4S2KFK9_9HYME</name>
<keyword evidence="3" id="KW-1185">Reference proteome</keyword>
<sequence length="127" mass="14769">MSQVATMLSSGREREKESERGEPARELYLTSVHDHAFEFEFQANFAIMFIGHEGAIWWTTKLRRHPHHTLPSFHLTFFQRQRLLCPNEYITRSAQTTPKLSRRLSKGIKMRREGTEGAANLSGCDYN</sequence>
<accession>A0A4S2KFK9</accession>
<reference evidence="2 3" key="1">
    <citation type="journal article" date="2019" name="Philos. Trans. R. Soc. Lond., B, Biol. Sci.">
        <title>Ant behaviour and brain gene expression of defending hosts depend on the ecological success of the intruding social parasite.</title>
        <authorList>
            <person name="Kaur R."/>
            <person name="Stoldt M."/>
            <person name="Jongepier E."/>
            <person name="Feldmeyer B."/>
            <person name="Menzel F."/>
            <person name="Bornberg-Bauer E."/>
            <person name="Foitzik S."/>
        </authorList>
    </citation>
    <scope>NUCLEOTIDE SEQUENCE [LARGE SCALE GENOMIC DNA]</scope>
    <source>
        <tissue evidence="2">Whole body</tissue>
    </source>
</reference>
<evidence type="ECO:0000313" key="3">
    <source>
        <dbReference type="Proteomes" id="UP000310200"/>
    </source>
</evidence>
<dbReference type="EMBL" id="QBLH01002716">
    <property type="protein sequence ID" value="TGZ47696.1"/>
    <property type="molecule type" value="Genomic_DNA"/>
</dbReference>
<protein>
    <submittedName>
        <fullName evidence="2">Uncharacterized protein</fullName>
    </submittedName>
</protein>
<feature type="region of interest" description="Disordered" evidence="1">
    <location>
        <begin position="1"/>
        <end position="23"/>
    </location>
</feature>
<evidence type="ECO:0000256" key="1">
    <source>
        <dbReference type="SAM" id="MobiDB-lite"/>
    </source>
</evidence>
<gene>
    <name evidence="2" type="ORF">DBV15_06272</name>
</gene>
<organism evidence="2 3">
    <name type="scientific">Temnothorax longispinosus</name>
    <dbReference type="NCBI Taxonomy" id="300112"/>
    <lineage>
        <taxon>Eukaryota</taxon>
        <taxon>Metazoa</taxon>
        <taxon>Ecdysozoa</taxon>
        <taxon>Arthropoda</taxon>
        <taxon>Hexapoda</taxon>
        <taxon>Insecta</taxon>
        <taxon>Pterygota</taxon>
        <taxon>Neoptera</taxon>
        <taxon>Endopterygota</taxon>
        <taxon>Hymenoptera</taxon>
        <taxon>Apocrita</taxon>
        <taxon>Aculeata</taxon>
        <taxon>Formicoidea</taxon>
        <taxon>Formicidae</taxon>
        <taxon>Myrmicinae</taxon>
        <taxon>Temnothorax</taxon>
    </lineage>
</organism>
<comment type="caution">
    <text evidence="2">The sequence shown here is derived from an EMBL/GenBank/DDBJ whole genome shotgun (WGS) entry which is preliminary data.</text>
</comment>
<dbReference type="Proteomes" id="UP000310200">
    <property type="component" value="Unassembled WGS sequence"/>
</dbReference>
<evidence type="ECO:0000313" key="2">
    <source>
        <dbReference type="EMBL" id="TGZ47696.1"/>
    </source>
</evidence>
<dbReference type="AlphaFoldDB" id="A0A4S2KFK9"/>
<proteinExistence type="predicted"/>
<feature type="compositionally biased region" description="Basic and acidic residues" evidence="1">
    <location>
        <begin position="11"/>
        <end position="23"/>
    </location>
</feature>